<protein>
    <submittedName>
        <fullName evidence="9">Cytochrome B</fullName>
    </submittedName>
</protein>
<feature type="transmembrane region" description="Helical" evidence="7">
    <location>
        <begin position="659"/>
        <end position="678"/>
    </location>
</feature>
<dbReference type="AlphaFoldDB" id="A0A7V2ZKD1"/>
<evidence type="ECO:0000256" key="1">
    <source>
        <dbReference type="ARBA" id="ARBA00004651"/>
    </source>
</evidence>
<gene>
    <name evidence="9" type="ORF">ENS31_08620</name>
</gene>
<organism evidence="9">
    <name type="scientific">Ignavibacterium album</name>
    <dbReference type="NCBI Taxonomy" id="591197"/>
    <lineage>
        <taxon>Bacteria</taxon>
        <taxon>Pseudomonadati</taxon>
        <taxon>Ignavibacteriota</taxon>
        <taxon>Ignavibacteria</taxon>
        <taxon>Ignavibacteriales</taxon>
        <taxon>Ignavibacteriaceae</taxon>
        <taxon>Ignavibacterium</taxon>
    </lineage>
</organism>
<comment type="subcellular location">
    <subcellularLocation>
        <location evidence="1">Cell membrane</location>
        <topology evidence="1">Multi-pass membrane protein</topology>
    </subcellularLocation>
</comment>
<dbReference type="Gene3D" id="1.20.950.20">
    <property type="entry name" value="Transmembrane di-heme cytochromes, Chain C"/>
    <property type="match status" value="1"/>
</dbReference>
<evidence type="ECO:0000256" key="3">
    <source>
        <dbReference type="ARBA" id="ARBA00022692"/>
    </source>
</evidence>
<keyword evidence="2" id="KW-1003">Cell membrane</keyword>
<accession>A0A7V2ZKD1</accession>
<feature type="domain" description="Cytochrome b561 bacterial/Ni-hydrogenase" evidence="8">
    <location>
        <begin position="499"/>
        <end position="681"/>
    </location>
</feature>
<evidence type="ECO:0000313" key="9">
    <source>
        <dbReference type="EMBL" id="HFI91573.1"/>
    </source>
</evidence>
<dbReference type="Gene3D" id="3.90.10.10">
    <property type="entry name" value="Cytochrome C3"/>
    <property type="match status" value="1"/>
</dbReference>
<dbReference type="InterPro" id="IPR051829">
    <property type="entry name" value="Multiheme_Cytochr_ET"/>
</dbReference>
<evidence type="ECO:0000256" key="7">
    <source>
        <dbReference type="SAM" id="Phobius"/>
    </source>
</evidence>
<dbReference type="PANTHER" id="PTHR35038">
    <property type="entry name" value="DISSIMILATORY SULFITE REDUCTASE SIRA"/>
    <property type="match status" value="1"/>
</dbReference>
<dbReference type="InterPro" id="IPR016174">
    <property type="entry name" value="Di-haem_cyt_TM"/>
</dbReference>
<evidence type="ECO:0000256" key="6">
    <source>
        <dbReference type="ARBA" id="ARBA00023136"/>
    </source>
</evidence>
<keyword evidence="4" id="KW-0732">Signal</keyword>
<dbReference type="GO" id="GO:0022904">
    <property type="term" value="P:respiratory electron transport chain"/>
    <property type="evidence" value="ECO:0007669"/>
    <property type="project" value="InterPro"/>
</dbReference>
<dbReference type="GO" id="GO:0016491">
    <property type="term" value="F:oxidoreductase activity"/>
    <property type="evidence" value="ECO:0007669"/>
    <property type="project" value="TreeGrafter"/>
</dbReference>
<evidence type="ECO:0000256" key="5">
    <source>
        <dbReference type="ARBA" id="ARBA00022989"/>
    </source>
</evidence>
<dbReference type="PANTHER" id="PTHR35038:SF8">
    <property type="entry name" value="C-TYPE POLYHEME CYTOCHROME OMCC"/>
    <property type="match status" value="1"/>
</dbReference>
<feature type="transmembrane region" description="Helical" evidence="7">
    <location>
        <begin position="508"/>
        <end position="527"/>
    </location>
</feature>
<dbReference type="Gene3D" id="1.10.780.10">
    <property type="entry name" value="Hydroxylamine Oxidoreductase, Chain A, domain 1"/>
    <property type="match status" value="2"/>
</dbReference>
<dbReference type="SUPFAM" id="SSF48695">
    <property type="entry name" value="Multiheme cytochromes"/>
    <property type="match status" value="2"/>
</dbReference>
<dbReference type="GO" id="GO:0009055">
    <property type="term" value="F:electron transfer activity"/>
    <property type="evidence" value="ECO:0007669"/>
    <property type="project" value="InterPro"/>
</dbReference>
<reference evidence="9" key="1">
    <citation type="journal article" date="2020" name="mSystems">
        <title>Genome- and Community-Level Interaction Insights into Carbon Utilization and Element Cycling Functions of Hydrothermarchaeota in Hydrothermal Sediment.</title>
        <authorList>
            <person name="Zhou Z."/>
            <person name="Liu Y."/>
            <person name="Xu W."/>
            <person name="Pan J."/>
            <person name="Luo Z.H."/>
            <person name="Li M."/>
        </authorList>
    </citation>
    <scope>NUCLEOTIDE SEQUENCE [LARGE SCALE GENOMIC DNA]</scope>
    <source>
        <strain evidence="9">SpSt-479</strain>
    </source>
</reference>
<evidence type="ECO:0000256" key="2">
    <source>
        <dbReference type="ARBA" id="ARBA00022475"/>
    </source>
</evidence>
<sequence length="726" mass="81433">MALRLSRFIKIKMLPKHLKISLLIIGLVILPSKIYAQSIEDCLMCHSDNELTMEKKGKTVSLFVDENVFKKSVHSKLNCVSCHKGFNPEDIPHADPIKEVNCVSCHNQALTKHSFHPQILKSKGVGGGKDVSCTNCHGSHEIASTKTGKWSVKNTPESCGICHKEALETYKKSNHGIAFSQGDESAPSCITCHKGAITKSAFKNDATSMKQAQEKLCLSCHLDDPEVRSKTRPTNKFILAYDKSVHGKALHSGNGNAANCVDCHSSHEIIKASDSQSSVYRLNIPNTCGKCHSDIKNEYLSSIHGQSVLKGNIDSPVCTSCHGEHNILKHTDPNSPVAYQNVSLMVCSPCHASVRLTEKYGLSANRFKTFTESYHGLALRGGSATVANCGSCHGAHNIKPSSDPTSTIYKDNLVKTCGGCHPGANTTFVSGKIHVTLDKKEEPILYWIATIYIVLIVTIVGGMFLHNTIDLYRKGKLKKLRQLGVIKEEKHGHSLYLRMTLNERIQHATMALSFIILVITGFMLRFPESWWVSHIRDISSDAFEYRSLIHRIAAVAMITVSLYHLYYILFTQRGRQLVIDLLPRWQDVKDAIGVAKFNLGLTNQKPKLDRFSYVEKAEYWALVWGTIVMSVTGLIMWIYTDQAGTFSKLEWDIARTIHYFEAWLAFLAIVVWHFYFVIFNPDVYPMNLAWLKGTLTEEEMAHEHPLELERLKQQQKSEENSENQKS</sequence>
<proteinExistence type="predicted"/>
<keyword evidence="5 7" id="KW-1133">Transmembrane helix</keyword>
<dbReference type="InterPro" id="IPR011577">
    <property type="entry name" value="Cyt_b561_bac/Ni-Hgenase"/>
</dbReference>
<dbReference type="SUPFAM" id="SSF81342">
    <property type="entry name" value="Transmembrane di-heme cytochromes"/>
    <property type="match status" value="1"/>
</dbReference>
<evidence type="ECO:0000259" key="8">
    <source>
        <dbReference type="Pfam" id="PF01292"/>
    </source>
</evidence>
<name>A0A7V2ZKD1_9BACT</name>
<dbReference type="EMBL" id="DSUJ01000008">
    <property type="protein sequence ID" value="HFI91573.1"/>
    <property type="molecule type" value="Genomic_DNA"/>
</dbReference>
<comment type="caution">
    <text evidence="9">The sequence shown here is derived from an EMBL/GenBank/DDBJ whole genome shotgun (WGS) entry which is preliminary data.</text>
</comment>
<keyword evidence="6 7" id="KW-0472">Membrane</keyword>
<evidence type="ECO:0000256" key="4">
    <source>
        <dbReference type="ARBA" id="ARBA00022729"/>
    </source>
</evidence>
<feature type="transmembrane region" description="Helical" evidence="7">
    <location>
        <begin position="547"/>
        <end position="569"/>
    </location>
</feature>
<feature type="transmembrane region" description="Helical" evidence="7">
    <location>
        <begin position="444"/>
        <end position="469"/>
    </location>
</feature>
<feature type="transmembrane region" description="Helical" evidence="7">
    <location>
        <begin position="619"/>
        <end position="639"/>
    </location>
</feature>
<keyword evidence="3 7" id="KW-0812">Transmembrane</keyword>
<dbReference type="InterPro" id="IPR036280">
    <property type="entry name" value="Multihaem_cyt_sf"/>
</dbReference>
<dbReference type="Pfam" id="PF01292">
    <property type="entry name" value="Ni_hydr_CYTB"/>
    <property type="match status" value="1"/>
</dbReference>
<dbReference type="GO" id="GO:0005886">
    <property type="term" value="C:plasma membrane"/>
    <property type="evidence" value="ECO:0007669"/>
    <property type="project" value="UniProtKB-SubCell"/>
</dbReference>